<dbReference type="Pfam" id="PF06135">
    <property type="entry name" value="IreB"/>
    <property type="match status" value="1"/>
</dbReference>
<comment type="similarity">
    <text evidence="1">Belongs to the UPF0297 family.</text>
</comment>
<gene>
    <name evidence="2" type="ORF">LF543_04615</name>
</gene>
<evidence type="ECO:0000256" key="1">
    <source>
        <dbReference type="ARBA" id="ARBA00010888"/>
    </source>
</evidence>
<evidence type="ECO:0000313" key="2">
    <source>
        <dbReference type="EMBL" id="QFX92867.1"/>
    </source>
</evidence>
<dbReference type="RefSeq" id="WP_039144276.1">
    <property type="nucleotide sequence ID" value="NZ_AZDS01000003.1"/>
</dbReference>
<dbReference type="AlphaFoldDB" id="A0AAE6P1X5"/>
<dbReference type="InterPro" id="IPR009309">
    <property type="entry name" value="IreB"/>
</dbReference>
<accession>A0AAE6P1X5</accession>
<dbReference type="KEGG" id="lfv:LF543_04615"/>
<organism evidence="2 3">
    <name type="scientific">Fructilactobacillus fructivorans</name>
    <dbReference type="NCBI Taxonomy" id="1614"/>
    <lineage>
        <taxon>Bacteria</taxon>
        <taxon>Bacillati</taxon>
        <taxon>Bacillota</taxon>
        <taxon>Bacilli</taxon>
        <taxon>Lactobacillales</taxon>
        <taxon>Lactobacillaceae</taxon>
        <taxon>Fructilactobacillus</taxon>
    </lineage>
</organism>
<name>A0AAE6P1X5_9LACO</name>
<protein>
    <submittedName>
        <fullName evidence="2">DUF965 family protein</fullName>
    </submittedName>
</protein>
<dbReference type="PANTHER" id="PTHR40067:SF1">
    <property type="entry name" value="UPF0297 PROTEIN YRZL"/>
    <property type="match status" value="1"/>
</dbReference>
<dbReference type="PANTHER" id="PTHR40067">
    <property type="entry name" value="UPF0297 PROTEIN YRZL"/>
    <property type="match status" value="1"/>
</dbReference>
<evidence type="ECO:0000313" key="3">
    <source>
        <dbReference type="Proteomes" id="UP000327194"/>
    </source>
</evidence>
<dbReference type="Proteomes" id="UP000327194">
    <property type="component" value="Chromosome"/>
</dbReference>
<sequence>MMEHKQEDVSLFEDKSNLDIHKTLATVYQALIEKGYDPYVQLVGYLTSGDPAYLPKLNNARTLMCHYDREEIIDVLLHSYLKGKTPSMDRTADQ</sequence>
<dbReference type="EMBL" id="CP045562">
    <property type="protein sequence ID" value="QFX92867.1"/>
    <property type="molecule type" value="Genomic_DNA"/>
</dbReference>
<reference evidence="2 3" key="1">
    <citation type="submission" date="2019-10" db="EMBL/GenBank/DDBJ databases">
        <title>Genome sequencing of Lactobacillus fructivorans.</title>
        <authorList>
            <person name="Kim K."/>
        </authorList>
    </citation>
    <scope>NUCLEOTIDE SEQUENCE [LARGE SCALE GENOMIC DNA]</scope>
    <source>
        <strain evidence="2 3">LF543</strain>
    </source>
</reference>
<proteinExistence type="inferred from homology"/>
<dbReference type="GeneID" id="74913459"/>